<dbReference type="AlphaFoldDB" id="A0A482V7F2"/>
<feature type="compositionally biased region" description="Basic residues" evidence="1">
    <location>
        <begin position="65"/>
        <end position="81"/>
    </location>
</feature>
<dbReference type="InterPro" id="IPR040467">
    <property type="entry name" value="CCDC66_dom"/>
</dbReference>
<feature type="domain" description="CCDC66" evidence="2">
    <location>
        <begin position="33"/>
        <end position="113"/>
    </location>
</feature>
<dbReference type="EMBL" id="QDEB01131042">
    <property type="protein sequence ID" value="RZB39117.1"/>
    <property type="molecule type" value="Genomic_DNA"/>
</dbReference>
<name>A0A482V7F2_ASBVE</name>
<feature type="compositionally biased region" description="Basic and acidic residues" evidence="1">
    <location>
        <begin position="91"/>
        <end position="120"/>
    </location>
</feature>
<gene>
    <name evidence="3" type="ORF">BDFB_008267</name>
</gene>
<sequence length="120" mass="14232">MIRLIGLKEVYKETKKLSCPTPAESPQDDGDQDRSNTSCSSLNRTFIRGQNIPVDSTELAERERRRQKKERNDGKKKKQKRIKEEQEEELLIEREQEIERQRKEGELRTVREKMKESEDG</sequence>
<organism evidence="3 4">
    <name type="scientific">Asbolus verrucosus</name>
    <name type="common">Desert ironclad beetle</name>
    <dbReference type="NCBI Taxonomy" id="1661398"/>
    <lineage>
        <taxon>Eukaryota</taxon>
        <taxon>Metazoa</taxon>
        <taxon>Ecdysozoa</taxon>
        <taxon>Arthropoda</taxon>
        <taxon>Hexapoda</taxon>
        <taxon>Insecta</taxon>
        <taxon>Pterygota</taxon>
        <taxon>Neoptera</taxon>
        <taxon>Endopterygota</taxon>
        <taxon>Coleoptera</taxon>
        <taxon>Polyphaga</taxon>
        <taxon>Cucujiformia</taxon>
        <taxon>Tenebrionidae</taxon>
        <taxon>Pimeliinae</taxon>
        <taxon>Asbolus</taxon>
    </lineage>
</organism>
<keyword evidence="4" id="KW-1185">Reference proteome</keyword>
<protein>
    <recommendedName>
        <fullName evidence="2">CCDC66 domain-containing protein</fullName>
    </recommendedName>
</protein>
<dbReference type="Pfam" id="PF15236">
    <property type="entry name" value="CCDC66"/>
    <property type="match status" value="1"/>
</dbReference>
<feature type="compositionally biased region" description="Polar residues" evidence="1">
    <location>
        <begin position="35"/>
        <end position="44"/>
    </location>
</feature>
<evidence type="ECO:0000313" key="4">
    <source>
        <dbReference type="Proteomes" id="UP000292052"/>
    </source>
</evidence>
<accession>A0A482V7F2</accession>
<evidence type="ECO:0000259" key="2">
    <source>
        <dbReference type="Pfam" id="PF15236"/>
    </source>
</evidence>
<proteinExistence type="predicted"/>
<comment type="caution">
    <text evidence="3">The sequence shown here is derived from an EMBL/GenBank/DDBJ whole genome shotgun (WGS) entry which is preliminary data.</text>
</comment>
<evidence type="ECO:0000256" key="1">
    <source>
        <dbReference type="SAM" id="MobiDB-lite"/>
    </source>
</evidence>
<dbReference type="STRING" id="1661398.A0A482V7F2"/>
<dbReference type="Proteomes" id="UP000292052">
    <property type="component" value="Unassembled WGS sequence"/>
</dbReference>
<dbReference type="OrthoDB" id="10042846at2759"/>
<reference evidence="3 4" key="1">
    <citation type="submission" date="2017-03" db="EMBL/GenBank/DDBJ databases">
        <title>Genome of the blue death feigning beetle - Asbolus verrucosus.</title>
        <authorList>
            <person name="Rider S.D."/>
        </authorList>
    </citation>
    <scope>NUCLEOTIDE SEQUENCE [LARGE SCALE GENOMIC DNA]</scope>
    <source>
        <strain evidence="3">Butters</strain>
        <tissue evidence="3">Head and leg muscle</tissue>
    </source>
</reference>
<feature type="region of interest" description="Disordered" evidence="1">
    <location>
        <begin position="15"/>
        <end position="120"/>
    </location>
</feature>
<evidence type="ECO:0000313" key="3">
    <source>
        <dbReference type="EMBL" id="RZB39117.1"/>
    </source>
</evidence>